<feature type="compositionally biased region" description="Polar residues" evidence="1">
    <location>
        <begin position="1"/>
        <end position="10"/>
    </location>
</feature>
<evidence type="ECO:0000313" key="3">
    <source>
        <dbReference type="Proteomes" id="UP001596409"/>
    </source>
</evidence>
<evidence type="ECO:0000256" key="1">
    <source>
        <dbReference type="SAM" id="MobiDB-lite"/>
    </source>
</evidence>
<dbReference type="RefSeq" id="WP_229880952.1">
    <property type="nucleotide sequence ID" value="NZ_BMWA01000013.1"/>
</dbReference>
<sequence length="105" mass="11435">MHTMTSSSAAGPTRIRDAQDDFLLQPPNPGERVPCRIDPVDLRRLDLHAILTAAGIAPSPGDHDAIEQLSRLPGSVHVALHRWLAGTRHIESATVQRPHRPADFG</sequence>
<proteinExistence type="predicted"/>
<evidence type="ECO:0000313" key="2">
    <source>
        <dbReference type="EMBL" id="MFC7015248.1"/>
    </source>
</evidence>
<name>A0ABW2E5L1_9ACTN</name>
<feature type="region of interest" description="Disordered" evidence="1">
    <location>
        <begin position="1"/>
        <end position="34"/>
    </location>
</feature>
<accession>A0ABW2E5L1</accession>
<gene>
    <name evidence="2" type="ORF">ACFQMH_26780</name>
</gene>
<reference evidence="3" key="1">
    <citation type="journal article" date="2019" name="Int. J. Syst. Evol. Microbiol.">
        <title>The Global Catalogue of Microorganisms (GCM) 10K type strain sequencing project: providing services to taxonomists for standard genome sequencing and annotation.</title>
        <authorList>
            <consortium name="The Broad Institute Genomics Platform"/>
            <consortium name="The Broad Institute Genome Sequencing Center for Infectious Disease"/>
            <person name="Wu L."/>
            <person name="Ma J."/>
        </authorList>
    </citation>
    <scope>NUCLEOTIDE SEQUENCE [LARGE SCALE GENOMIC DNA]</scope>
    <source>
        <strain evidence="3">JCM 4855</strain>
    </source>
</reference>
<protein>
    <submittedName>
        <fullName evidence="2">Uncharacterized protein</fullName>
    </submittedName>
</protein>
<dbReference type="Proteomes" id="UP001596409">
    <property type="component" value="Unassembled WGS sequence"/>
</dbReference>
<organism evidence="2 3">
    <name type="scientific">Streptomyces viridiviolaceus</name>
    <dbReference type="NCBI Taxonomy" id="68282"/>
    <lineage>
        <taxon>Bacteria</taxon>
        <taxon>Bacillati</taxon>
        <taxon>Actinomycetota</taxon>
        <taxon>Actinomycetes</taxon>
        <taxon>Kitasatosporales</taxon>
        <taxon>Streptomycetaceae</taxon>
        <taxon>Streptomyces</taxon>
    </lineage>
</organism>
<keyword evidence="3" id="KW-1185">Reference proteome</keyword>
<dbReference type="EMBL" id="JBHSYM010000060">
    <property type="protein sequence ID" value="MFC7015248.1"/>
    <property type="molecule type" value="Genomic_DNA"/>
</dbReference>
<comment type="caution">
    <text evidence="2">The sequence shown here is derived from an EMBL/GenBank/DDBJ whole genome shotgun (WGS) entry which is preliminary data.</text>
</comment>